<accession>A0ABT3S0T4</accession>
<evidence type="ECO:0000313" key="2">
    <source>
        <dbReference type="Proteomes" id="UP001207276"/>
    </source>
</evidence>
<keyword evidence="2" id="KW-1185">Reference proteome</keyword>
<reference evidence="1 2" key="1">
    <citation type="submission" date="2022-11" db="EMBL/GenBank/DDBJ databases">
        <title>Taxonomy of Curtobacterium flaccumfaciens.</title>
        <authorList>
            <person name="Osdaghi E."/>
            <person name="Taghavi S.M."/>
            <person name="Hamidizade M."/>
            <person name="Abachi H."/>
            <person name="Fazliarab A."/>
            <person name="Baeyen S."/>
            <person name="Portier P."/>
            <person name="Van Vaerenbergh J."/>
            <person name="Jacques M.-A."/>
        </authorList>
    </citation>
    <scope>NUCLEOTIDE SEQUENCE [LARGE SCALE GENOMIC DNA]</scope>
    <source>
        <strain evidence="1 2">LMG 3715</strain>
    </source>
</reference>
<protein>
    <submittedName>
        <fullName evidence="1">Uncharacterized protein</fullName>
    </submittedName>
</protein>
<comment type="caution">
    <text evidence="1">The sequence shown here is derived from an EMBL/GenBank/DDBJ whole genome shotgun (WGS) entry which is preliminary data.</text>
</comment>
<name>A0ABT3S0T4_9MICO</name>
<dbReference type="Proteomes" id="UP001207276">
    <property type="component" value="Unassembled WGS sequence"/>
</dbReference>
<dbReference type="RefSeq" id="WP_214519244.1">
    <property type="nucleotide sequence ID" value="NZ_CP104934.1"/>
</dbReference>
<sequence length="53" mass="5675">MPRVATIGSSHTRVGLTDPAVIDAYVARRIQDPSLLAGRSEPSYADFFTTPAV</sequence>
<proteinExistence type="predicted"/>
<gene>
    <name evidence="1" type="ORF">ORG12_07155</name>
</gene>
<dbReference type="EMBL" id="JAPJDE010000002">
    <property type="protein sequence ID" value="MCX2848447.1"/>
    <property type="molecule type" value="Genomic_DNA"/>
</dbReference>
<evidence type="ECO:0000313" key="1">
    <source>
        <dbReference type="EMBL" id="MCX2848447.1"/>
    </source>
</evidence>
<organism evidence="1 2">
    <name type="scientific">Curtobacterium poinsettiae</name>
    <dbReference type="NCBI Taxonomy" id="159612"/>
    <lineage>
        <taxon>Bacteria</taxon>
        <taxon>Bacillati</taxon>
        <taxon>Actinomycetota</taxon>
        <taxon>Actinomycetes</taxon>
        <taxon>Micrococcales</taxon>
        <taxon>Microbacteriaceae</taxon>
        <taxon>Curtobacterium</taxon>
    </lineage>
</organism>